<evidence type="ECO:0000313" key="5">
    <source>
        <dbReference type="EMBL" id="KAF5383942.1"/>
    </source>
</evidence>
<dbReference type="AlphaFoldDB" id="A0A8H5HIN7"/>
<comment type="caution">
    <text evidence="5">The sequence shown here is derived from an EMBL/GenBank/DDBJ whole genome shotgun (WGS) entry which is preliminary data.</text>
</comment>
<keyword evidence="2 3" id="KW-0456">Lyase</keyword>
<evidence type="ECO:0000256" key="3">
    <source>
        <dbReference type="RuleBase" id="RU366045"/>
    </source>
</evidence>
<reference evidence="5 6" key="1">
    <citation type="journal article" date="2020" name="ISME J.">
        <title>Uncovering the hidden diversity of litter-decomposition mechanisms in mushroom-forming fungi.</title>
        <authorList>
            <person name="Floudas D."/>
            <person name="Bentzer J."/>
            <person name="Ahren D."/>
            <person name="Johansson T."/>
            <person name="Persson P."/>
            <person name="Tunlid A."/>
        </authorList>
    </citation>
    <scope>NUCLEOTIDE SEQUENCE [LARGE SCALE GENOMIC DNA]</scope>
    <source>
        <strain evidence="5 6">CBS 406.79</strain>
    </source>
</reference>
<feature type="domain" description="Amidohydrolase-related" evidence="4">
    <location>
        <begin position="103"/>
        <end position="290"/>
    </location>
</feature>
<evidence type="ECO:0000256" key="1">
    <source>
        <dbReference type="ARBA" id="ARBA00022793"/>
    </source>
</evidence>
<gene>
    <name evidence="5" type="ORF">D9757_007390</name>
</gene>
<dbReference type="GO" id="GO:0005829">
    <property type="term" value="C:cytosol"/>
    <property type="evidence" value="ECO:0007669"/>
    <property type="project" value="TreeGrafter"/>
</dbReference>
<dbReference type="GO" id="GO:0016831">
    <property type="term" value="F:carboxy-lyase activity"/>
    <property type="evidence" value="ECO:0007669"/>
    <property type="project" value="UniProtKB-KW"/>
</dbReference>
<dbReference type="PANTHER" id="PTHR21240">
    <property type="entry name" value="2-AMINO-3-CARBOXYLMUCONATE-6-SEMIALDEHYDE DECARBOXYLASE"/>
    <property type="match status" value="1"/>
</dbReference>
<dbReference type="GO" id="GO:0019748">
    <property type="term" value="P:secondary metabolic process"/>
    <property type="evidence" value="ECO:0007669"/>
    <property type="project" value="TreeGrafter"/>
</dbReference>
<evidence type="ECO:0000313" key="6">
    <source>
        <dbReference type="Proteomes" id="UP000518752"/>
    </source>
</evidence>
<proteinExistence type="inferred from homology"/>
<keyword evidence="6" id="KW-1185">Reference proteome</keyword>
<dbReference type="InterPro" id="IPR006680">
    <property type="entry name" value="Amidohydro-rel"/>
</dbReference>
<dbReference type="Pfam" id="PF04909">
    <property type="entry name" value="Amidohydro_2"/>
    <property type="match status" value="1"/>
</dbReference>
<organism evidence="5 6">
    <name type="scientific">Collybiopsis confluens</name>
    <dbReference type="NCBI Taxonomy" id="2823264"/>
    <lineage>
        <taxon>Eukaryota</taxon>
        <taxon>Fungi</taxon>
        <taxon>Dikarya</taxon>
        <taxon>Basidiomycota</taxon>
        <taxon>Agaricomycotina</taxon>
        <taxon>Agaricomycetes</taxon>
        <taxon>Agaricomycetidae</taxon>
        <taxon>Agaricales</taxon>
        <taxon>Marasmiineae</taxon>
        <taxon>Omphalotaceae</taxon>
        <taxon>Collybiopsis</taxon>
    </lineage>
</organism>
<sequence length="351" mass="39079">MSSQLSRTLRRLSIQSLITYTKHINRPFGDEEHILWIETAATAAFIYLLDPPIHGGASLEQHGKRYHRIGRGLEDTRGFYASIYLSVISRHADFIASYSGTTEVDIHNQRLAQMNQFNIDYMVLSCATPCIQGISDPAAASVLATQINDELARLISNNTLRFGAFASLSMHNASEAAAELKRAVEELGFLGALVNDYQQSGENNETLIYYDQPEFDVFWQMVVDLDVPVYFHPRQKTNVAPISALSYDHAPWIRGPGNEFSVILSNHILGLCTNGVFARFPTLKIIVGHFLSDITSQYYIRRYHPRWFQSTTFIAADVGLSSSVSAALDGGSSSVVANWNLSDAHPTFPVK</sequence>
<evidence type="ECO:0000259" key="4">
    <source>
        <dbReference type="Pfam" id="PF04909"/>
    </source>
</evidence>
<dbReference type="PANTHER" id="PTHR21240:SF31">
    <property type="entry name" value="AMIDOHYDROLASE FAMILY PROTEIN (AFU_ORTHOLOGUE AFUA_7G05840)"/>
    <property type="match status" value="1"/>
</dbReference>
<dbReference type="Proteomes" id="UP000518752">
    <property type="component" value="Unassembled WGS sequence"/>
</dbReference>
<dbReference type="SUPFAM" id="SSF51556">
    <property type="entry name" value="Metallo-dependent hydrolases"/>
    <property type="match status" value="1"/>
</dbReference>
<dbReference type="InterPro" id="IPR032465">
    <property type="entry name" value="ACMSD"/>
</dbReference>
<name>A0A8H5HIN7_9AGAR</name>
<dbReference type="OrthoDB" id="432010at2759"/>
<evidence type="ECO:0000256" key="2">
    <source>
        <dbReference type="ARBA" id="ARBA00023239"/>
    </source>
</evidence>
<dbReference type="InterPro" id="IPR032466">
    <property type="entry name" value="Metal_Hydrolase"/>
</dbReference>
<dbReference type="Gene3D" id="3.20.20.140">
    <property type="entry name" value="Metal-dependent hydrolases"/>
    <property type="match status" value="1"/>
</dbReference>
<dbReference type="GO" id="GO:0016787">
    <property type="term" value="F:hydrolase activity"/>
    <property type="evidence" value="ECO:0007669"/>
    <property type="project" value="InterPro"/>
</dbReference>
<accession>A0A8H5HIN7</accession>
<protein>
    <recommendedName>
        <fullName evidence="4">Amidohydrolase-related domain-containing protein</fullName>
    </recommendedName>
</protein>
<dbReference type="EMBL" id="JAACJN010000046">
    <property type="protein sequence ID" value="KAF5383942.1"/>
    <property type="molecule type" value="Genomic_DNA"/>
</dbReference>
<comment type="similarity">
    <text evidence="3">Belongs to the metallo-dependent hydrolases superfamily.</text>
</comment>
<keyword evidence="1 3" id="KW-0210">Decarboxylase</keyword>